<dbReference type="EMBL" id="GG657883">
    <property type="protein sequence ID" value="EEF81237.1"/>
    <property type="molecule type" value="Genomic_DNA"/>
</dbReference>
<dbReference type="PRINTS" id="PR00469">
    <property type="entry name" value="PNDRDTASEII"/>
</dbReference>
<dbReference type="GO" id="GO:0004497">
    <property type="term" value="F:monooxygenase activity"/>
    <property type="evidence" value="ECO:0007669"/>
    <property type="project" value="TreeGrafter"/>
</dbReference>
<proteinExistence type="predicted"/>
<dbReference type="Proteomes" id="UP000004679">
    <property type="component" value="Unassembled WGS sequence"/>
</dbReference>
<dbReference type="PANTHER" id="PTHR43539">
    <property type="entry name" value="FLAVIN-BINDING MONOOXYGENASE-LIKE PROTEIN (AFU_ORTHOLOGUE AFUA_4G09220)"/>
    <property type="match status" value="1"/>
</dbReference>
<dbReference type="OrthoDB" id="178899at2"/>
<dbReference type="Pfam" id="PF13738">
    <property type="entry name" value="Pyr_redox_3"/>
    <property type="match status" value="1"/>
</dbReference>
<dbReference type="PRINTS" id="PR00368">
    <property type="entry name" value="FADPNR"/>
</dbReference>
<dbReference type="Gene3D" id="3.50.50.60">
    <property type="entry name" value="FAD/NAD(P)-binding domain"/>
    <property type="match status" value="2"/>
</dbReference>
<dbReference type="HOGENOM" id="CLU_037483_0_0_6"/>
<dbReference type="SUPFAM" id="SSF51905">
    <property type="entry name" value="FAD/NAD(P)-binding domain"/>
    <property type="match status" value="1"/>
</dbReference>
<dbReference type="InterPro" id="IPR050982">
    <property type="entry name" value="Auxin_biosynth/cation_transpt"/>
</dbReference>
<evidence type="ECO:0000313" key="3">
    <source>
        <dbReference type="Proteomes" id="UP000004679"/>
    </source>
</evidence>
<reference evidence="2 3" key="1">
    <citation type="journal article" date="2011" name="J. Bacteriol.">
        <title>Draft genome sequence of the chemolithoheterotrophic, halophilic methylotroph Methylophaga thiooxydans DMS010.</title>
        <authorList>
            <person name="Boden R."/>
            <person name="Ferriera S."/>
            <person name="Johnson J."/>
            <person name="Kelly D.P."/>
            <person name="Murrell J.C."/>
            <person name="Schafer H."/>
        </authorList>
    </citation>
    <scope>NUCLEOTIDE SEQUENCE [LARGE SCALE GENOMIC DNA]</scope>
    <source>
        <strain evidence="2 3">DMS010</strain>
    </source>
</reference>
<keyword evidence="3" id="KW-1185">Reference proteome</keyword>
<dbReference type="GO" id="GO:0050660">
    <property type="term" value="F:flavin adenine dinucleotide binding"/>
    <property type="evidence" value="ECO:0007669"/>
    <property type="project" value="TreeGrafter"/>
</dbReference>
<protein>
    <recommendedName>
        <fullName evidence="4">Pyridine nucleotide-disulphide oxidoreductase</fullName>
    </recommendedName>
</protein>
<dbReference type="AlphaFoldDB" id="C0N1T6"/>
<gene>
    <name evidence="2" type="ORF">MDMS009_229</name>
</gene>
<evidence type="ECO:0000256" key="1">
    <source>
        <dbReference type="ARBA" id="ARBA00023002"/>
    </source>
</evidence>
<evidence type="ECO:0000313" key="2">
    <source>
        <dbReference type="EMBL" id="EEF81237.1"/>
    </source>
</evidence>
<sequence>MSTSCENYDVVIVGAGAAGLGMALTLQKLPGLSFTVLEAGDVGESFRRWPKQTRFITPSFYSNPYGLADLNAISEFSSPAVYCQTEHPTGQQYAEYLNKVAQHFSVPIQTQCQVIDVSKNTPHGFCLQTPNGAIYTQYLIWATGEFQFPDLSPFPGAEHCLHYAQVSDWQDFQSDSYVVIGGYESGVDASVNLVEQGHHVHLLVEQTDWENTHTLDPSLTLSPYSLDRVQQALRTQALTIHFGVHVKAVTAPEDNVFSIHASDGRVWQSQSTPILATGFLGGGGAQQIQALWEWGEDHLPLLSEADESTRTPGLFLIGPQVNHESQLFCFIYKFRQRFSHIASLLALCLSLDDSSLEIDSGSGNWGPFGNTECCGDCEC</sequence>
<evidence type="ECO:0008006" key="4">
    <source>
        <dbReference type="Google" id="ProtNLM"/>
    </source>
</evidence>
<dbReference type="InterPro" id="IPR036188">
    <property type="entry name" value="FAD/NAD-bd_sf"/>
</dbReference>
<name>C0N1T6_9GAMM</name>
<dbReference type="PANTHER" id="PTHR43539:SF89">
    <property type="entry name" value="NAD(P)-BINDING DOMAIN-CONTAINING PROTEIN"/>
    <property type="match status" value="1"/>
</dbReference>
<accession>C0N1T6</accession>
<dbReference type="RefSeq" id="WP_008290020.1">
    <property type="nucleotide sequence ID" value="NZ_GG657883.1"/>
</dbReference>
<keyword evidence="1" id="KW-0560">Oxidoreductase</keyword>
<organism evidence="2 3">
    <name type="scientific">Methylophaga thiooxydans DMS010</name>
    <dbReference type="NCBI Taxonomy" id="637616"/>
    <lineage>
        <taxon>Bacteria</taxon>
        <taxon>Pseudomonadati</taxon>
        <taxon>Pseudomonadota</taxon>
        <taxon>Gammaproteobacteria</taxon>
        <taxon>Thiotrichales</taxon>
        <taxon>Piscirickettsiaceae</taxon>
        <taxon>Methylophaga</taxon>
    </lineage>
</organism>